<keyword evidence="3" id="KW-1185">Reference proteome</keyword>
<dbReference type="VEuPathDB" id="FungiDB:ASPBRDRAFT_36448"/>
<gene>
    <name evidence="2" type="ORF">ASPBRDRAFT_36448</name>
</gene>
<evidence type="ECO:0000313" key="3">
    <source>
        <dbReference type="Proteomes" id="UP000184499"/>
    </source>
</evidence>
<sequence length="88" mass="9416">MVVVAVVASPLNGGEGVNCSPGTRLERPSGLRTQGENDAGRRLRHECSKASKVLPCFKKIALWDAHAHAHARFLAGRGGIIFSEFTGF</sequence>
<dbReference type="Proteomes" id="UP000184499">
    <property type="component" value="Unassembled WGS sequence"/>
</dbReference>
<dbReference type="RefSeq" id="XP_067484500.1">
    <property type="nucleotide sequence ID" value="XM_067623504.1"/>
</dbReference>
<proteinExistence type="predicted"/>
<organism evidence="2 3">
    <name type="scientific">Aspergillus brasiliensis (strain CBS 101740 / IMI 381727 / IBT 21946)</name>
    <dbReference type="NCBI Taxonomy" id="767769"/>
    <lineage>
        <taxon>Eukaryota</taxon>
        <taxon>Fungi</taxon>
        <taxon>Dikarya</taxon>
        <taxon>Ascomycota</taxon>
        <taxon>Pezizomycotina</taxon>
        <taxon>Eurotiomycetes</taxon>
        <taxon>Eurotiomycetidae</taxon>
        <taxon>Eurotiales</taxon>
        <taxon>Aspergillaceae</taxon>
        <taxon>Aspergillus</taxon>
        <taxon>Aspergillus subgen. Circumdati</taxon>
    </lineage>
</organism>
<accession>A0A1L9UZY1</accession>
<evidence type="ECO:0000313" key="2">
    <source>
        <dbReference type="EMBL" id="OJJ77253.1"/>
    </source>
</evidence>
<reference evidence="3" key="1">
    <citation type="journal article" date="2017" name="Genome Biol.">
        <title>Comparative genomics reveals high biological diversity and specific adaptations in the industrially and medically important fungal genus Aspergillus.</title>
        <authorList>
            <person name="de Vries R.P."/>
            <person name="Riley R."/>
            <person name="Wiebenga A."/>
            <person name="Aguilar-Osorio G."/>
            <person name="Amillis S."/>
            <person name="Uchima C.A."/>
            <person name="Anderluh G."/>
            <person name="Asadollahi M."/>
            <person name="Askin M."/>
            <person name="Barry K."/>
            <person name="Battaglia E."/>
            <person name="Bayram O."/>
            <person name="Benocci T."/>
            <person name="Braus-Stromeyer S.A."/>
            <person name="Caldana C."/>
            <person name="Canovas D."/>
            <person name="Cerqueira G.C."/>
            <person name="Chen F."/>
            <person name="Chen W."/>
            <person name="Choi C."/>
            <person name="Clum A."/>
            <person name="Dos Santos R.A."/>
            <person name="Damasio A.R."/>
            <person name="Diallinas G."/>
            <person name="Emri T."/>
            <person name="Fekete E."/>
            <person name="Flipphi M."/>
            <person name="Freyberg S."/>
            <person name="Gallo A."/>
            <person name="Gournas C."/>
            <person name="Habgood R."/>
            <person name="Hainaut M."/>
            <person name="Harispe M.L."/>
            <person name="Henrissat B."/>
            <person name="Hilden K.S."/>
            <person name="Hope R."/>
            <person name="Hossain A."/>
            <person name="Karabika E."/>
            <person name="Karaffa L."/>
            <person name="Karanyi Z."/>
            <person name="Krasevec N."/>
            <person name="Kuo A."/>
            <person name="Kusch H."/>
            <person name="LaButti K."/>
            <person name="Lagendijk E.L."/>
            <person name="Lapidus A."/>
            <person name="Levasseur A."/>
            <person name="Lindquist E."/>
            <person name="Lipzen A."/>
            <person name="Logrieco A.F."/>
            <person name="MacCabe A."/>
            <person name="Maekelae M.R."/>
            <person name="Malavazi I."/>
            <person name="Melin P."/>
            <person name="Meyer V."/>
            <person name="Mielnichuk N."/>
            <person name="Miskei M."/>
            <person name="Molnar A.P."/>
            <person name="Mule G."/>
            <person name="Ngan C.Y."/>
            <person name="Orejas M."/>
            <person name="Orosz E."/>
            <person name="Ouedraogo J.P."/>
            <person name="Overkamp K.M."/>
            <person name="Park H.-S."/>
            <person name="Perrone G."/>
            <person name="Piumi F."/>
            <person name="Punt P.J."/>
            <person name="Ram A.F."/>
            <person name="Ramon A."/>
            <person name="Rauscher S."/>
            <person name="Record E."/>
            <person name="Riano-Pachon D.M."/>
            <person name="Robert V."/>
            <person name="Roehrig J."/>
            <person name="Ruller R."/>
            <person name="Salamov A."/>
            <person name="Salih N.S."/>
            <person name="Samson R.A."/>
            <person name="Sandor E."/>
            <person name="Sanguinetti M."/>
            <person name="Schuetze T."/>
            <person name="Sepcic K."/>
            <person name="Shelest E."/>
            <person name="Sherlock G."/>
            <person name="Sophianopoulou V."/>
            <person name="Squina F.M."/>
            <person name="Sun H."/>
            <person name="Susca A."/>
            <person name="Todd R.B."/>
            <person name="Tsang A."/>
            <person name="Unkles S.E."/>
            <person name="van de Wiele N."/>
            <person name="van Rossen-Uffink D."/>
            <person name="Oliveira J.V."/>
            <person name="Vesth T.C."/>
            <person name="Visser J."/>
            <person name="Yu J.-H."/>
            <person name="Zhou M."/>
            <person name="Andersen M.R."/>
            <person name="Archer D.B."/>
            <person name="Baker S.E."/>
            <person name="Benoit I."/>
            <person name="Brakhage A.A."/>
            <person name="Braus G.H."/>
            <person name="Fischer R."/>
            <person name="Frisvad J.C."/>
            <person name="Goldman G.H."/>
            <person name="Houbraken J."/>
            <person name="Oakley B."/>
            <person name="Pocsi I."/>
            <person name="Scazzocchio C."/>
            <person name="Seiboth B."/>
            <person name="vanKuyk P.A."/>
            <person name="Wortman J."/>
            <person name="Dyer P.S."/>
            <person name="Grigoriev I.V."/>
        </authorList>
    </citation>
    <scope>NUCLEOTIDE SEQUENCE [LARGE SCALE GENOMIC DNA]</scope>
    <source>
        <strain evidence="3">CBS 101740 / IMI 381727 / IBT 21946</strain>
    </source>
</reference>
<feature type="region of interest" description="Disordered" evidence="1">
    <location>
        <begin position="18"/>
        <end position="40"/>
    </location>
</feature>
<dbReference type="AlphaFoldDB" id="A0A1L9UZY1"/>
<dbReference type="EMBL" id="KV878679">
    <property type="protein sequence ID" value="OJJ77253.1"/>
    <property type="molecule type" value="Genomic_DNA"/>
</dbReference>
<name>A0A1L9UZY1_ASPBC</name>
<evidence type="ECO:0000256" key="1">
    <source>
        <dbReference type="SAM" id="MobiDB-lite"/>
    </source>
</evidence>
<dbReference type="GeneID" id="93575992"/>
<protein>
    <submittedName>
        <fullName evidence="2">Uncharacterized protein</fullName>
    </submittedName>
</protein>